<dbReference type="Pfam" id="PF19888">
    <property type="entry name" value="DUF6361"/>
    <property type="match status" value="1"/>
</dbReference>
<proteinExistence type="predicted"/>
<name>A0A916UII3_9ACTN</name>
<protein>
    <submittedName>
        <fullName evidence="1">Uncharacterized protein</fullName>
    </submittedName>
</protein>
<evidence type="ECO:0000313" key="1">
    <source>
        <dbReference type="EMBL" id="GGC74193.1"/>
    </source>
</evidence>
<dbReference type="AlphaFoldDB" id="A0A916UII3"/>
<keyword evidence="2" id="KW-1185">Reference proteome</keyword>
<dbReference type="EMBL" id="BMJH01000003">
    <property type="protein sequence ID" value="GGC74193.1"/>
    <property type="molecule type" value="Genomic_DNA"/>
</dbReference>
<reference evidence="1" key="2">
    <citation type="submission" date="2020-09" db="EMBL/GenBank/DDBJ databases">
        <authorList>
            <person name="Sun Q."/>
            <person name="Zhou Y."/>
        </authorList>
    </citation>
    <scope>NUCLEOTIDE SEQUENCE</scope>
    <source>
        <strain evidence="1">CGMCC 1.15478</strain>
    </source>
</reference>
<dbReference type="Proteomes" id="UP000641514">
    <property type="component" value="Unassembled WGS sequence"/>
</dbReference>
<dbReference type="RefSeq" id="WP_188676554.1">
    <property type="nucleotide sequence ID" value="NZ_BMJH01000003.1"/>
</dbReference>
<sequence length="284" mass="31075">MPSSLAWLDNSREDPQRMRELLSMFSDSESRDELGIGQIRDAFADLLFSGTSTLHTRAKYFLLVPWCYLSAEKRGVSGARFSAAVEQHEKLVIRTLKEAGDIDGLIGRRAGPMVKSLPSSVYWSALGRYRVRLAEDRFSPVFADGEDELTERQQGMWHATLPKVPVNFPHTIPGGLDLLSGEAQWLRERILSGAGGTLLAHFVLPGREPGKKASTCTDGTRPSCIGTHPLTPLTSNNAKAEDITMAATPSGATLLRRIGQPRQERLVALPEGRASADEAVDLQP</sequence>
<evidence type="ECO:0000313" key="2">
    <source>
        <dbReference type="Proteomes" id="UP000641514"/>
    </source>
</evidence>
<organism evidence="1 2">
    <name type="scientific">Hoyosella rhizosphaerae</name>
    <dbReference type="NCBI Taxonomy" id="1755582"/>
    <lineage>
        <taxon>Bacteria</taxon>
        <taxon>Bacillati</taxon>
        <taxon>Actinomycetota</taxon>
        <taxon>Actinomycetes</taxon>
        <taxon>Mycobacteriales</taxon>
        <taxon>Hoyosellaceae</taxon>
        <taxon>Hoyosella</taxon>
    </lineage>
</organism>
<comment type="caution">
    <text evidence="1">The sequence shown here is derived from an EMBL/GenBank/DDBJ whole genome shotgun (WGS) entry which is preliminary data.</text>
</comment>
<reference evidence="1" key="1">
    <citation type="journal article" date="2014" name="Int. J. Syst. Evol. Microbiol.">
        <title>Complete genome sequence of Corynebacterium casei LMG S-19264T (=DSM 44701T), isolated from a smear-ripened cheese.</title>
        <authorList>
            <consortium name="US DOE Joint Genome Institute (JGI-PGF)"/>
            <person name="Walter F."/>
            <person name="Albersmeier A."/>
            <person name="Kalinowski J."/>
            <person name="Ruckert C."/>
        </authorList>
    </citation>
    <scope>NUCLEOTIDE SEQUENCE</scope>
    <source>
        <strain evidence="1">CGMCC 1.15478</strain>
    </source>
</reference>
<accession>A0A916UII3</accession>
<gene>
    <name evidence="1" type="ORF">GCM10011410_29310</name>
</gene>
<dbReference type="InterPro" id="IPR045941">
    <property type="entry name" value="DUF6361"/>
</dbReference>